<dbReference type="InterPro" id="IPR050090">
    <property type="entry name" value="Tyrosine_recombinase_XerCD"/>
</dbReference>
<reference evidence="5 6" key="1">
    <citation type="submission" date="2018-01" db="EMBL/GenBank/DDBJ databases">
        <title>Cryobacterium sp. nov., from glaciers in China.</title>
        <authorList>
            <person name="Liu Q."/>
            <person name="Xin Y.-H."/>
        </authorList>
    </citation>
    <scope>NUCLEOTIDE SEQUENCE [LARGE SCALE GENOMIC DNA]</scope>
    <source>
        <strain evidence="5 6">TMB1-8</strain>
    </source>
</reference>
<dbReference type="InterPro" id="IPR002104">
    <property type="entry name" value="Integrase_catalytic"/>
</dbReference>
<evidence type="ECO:0000256" key="1">
    <source>
        <dbReference type="ARBA" id="ARBA00008857"/>
    </source>
</evidence>
<evidence type="ECO:0000256" key="2">
    <source>
        <dbReference type="ARBA" id="ARBA00023125"/>
    </source>
</evidence>
<dbReference type="Gene3D" id="1.10.443.10">
    <property type="entry name" value="Intergrase catalytic core"/>
    <property type="match status" value="1"/>
</dbReference>
<name>A0A2S3Z561_9MICO</name>
<keyword evidence="2" id="KW-0238">DNA-binding</keyword>
<dbReference type="EMBL" id="PPXF01000068">
    <property type="protein sequence ID" value="POH58759.1"/>
    <property type="molecule type" value="Genomic_DNA"/>
</dbReference>
<feature type="domain" description="Tyr recombinase" evidence="4">
    <location>
        <begin position="175"/>
        <end position="383"/>
    </location>
</feature>
<evidence type="ECO:0000256" key="3">
    <source>
        <dbReference type="ARBA" id="ARBA00023172"/>
    </source>
</evidence>
<dbReference type="AlphaFoldDB" id="A0A2S3Z561"/>
<dbReference type="InterPro" id="IPR013762">
    <property type="entry name" value="Integrase-like_cat_sf"/>
</dbReference>
<organism evidence="5 6">
    <name type="scientific">Cryobacterium zongtaii</name>
    <dbReference type="NCBI Taxonomy" id="1259217"/>
    <lineage>
        <taxon>Bacteria</taxon>
        <taxon>Bacillati</taxon>
        <taxon>Actinomycetota</taxon>
        <taxon>Actinomycetes</taxon>
        <taxon>Micrococcales</taxon>
        <taxon>Microbacteriaceae</taxon>
        <taxon>Cryobacterium</taxon>
    </lineage>
</organism>
<dbReference type="GO" id="GO:0006310">
    <property type="term" value="P:DNA recombination"/>
    <property type="evidence" value="ECO:0007669"/>
    <property type="project" value="UniProtKB-KW"/>
</dbReference>
<dbReference type="GO" id="GO:0003677">
    <property type="term" value="F:DNA binding"/>
    <property type="evidence" value="ECO:0007669"/>
    <property type="project" value="UniProtKB-KW"/>
</dbReference>
<protein>
    <submittedName>
        <fullName evidence="5">Site-specific integrase</fullName>
    </submittedName>
</protein>
<dbReference type="Proteomes" id="UP000237104">
    <property type="component" value="Unassembled WGS sequence"/>
</dbReference>
<dbReference type="PANTHER" id="PTHR30349:SF64">
    <property type="entry name" value="PROPHAGE INTEGRASE INTD-RELATED"/>
    <property type="match status" value="1"/>
</dbReference>
<dbReference type="OrthoDB" id="4326943at2"/>
<accession>A0A2S3Z561</accession>
<dbReference type="SUPFAM" id="SSF56349">
    <property type="entry name" value="DNA breaking-rejoining enzymes"/>
    <property type="match status" value="1"/>
</dbReference>
<dbReference type="GO" id="GO:0015074">
    <property type="term" value="P:DNA integration"/>
    <property type="evidence" value="ECO:0007669"/>
    <property type="project" value="InterPro"/>
</dbReference>
<gene>
    <name evidence="5" type="ORF">C3B59_18400</name>
</gene>
<keyword evidence="3" id="KW-0233">DNA recombination</keyword>
<proteinExistence type="inferred from homology"/>
<evidence type="ECO:0000259" key="4">
    <source>
        <dbReference type="PROSITE" id="PS51898"/>
    </source>
</evidence>
<comment type="caution">
    <text evidence="5">The sequence shown here is derived from an EMBL/GenBank/DDBJ whole genome shotgun (WGS) entry which is preliminary data.</text>
</comment>
<dbReference type="Gene3D" id="1.10.150.130">
    <property type="match status" value="1"/>
</dbReference>
<comment type="similarity">
    <text evidence="1">Belongs to the 'phage' integrase family.</text>
</comment>
<sequence length="384" mass="41939">MARQPLPLGTWGKINRTTTLAGGAKAYARFRDYDGVTRQVEQVGKTGAAAERALVEVLRDRARLPIENMTPETRLNKVADAWLLEFAELDRADGTRVVYGRALAHVRKGLGEIQLREATVPAVDRFLKAVSKSSGPSMGQLCRVVLQGVLGVAVRQGAISTNPVRDAAPITTPKRKVQGMSIEDVVTLRGRLATWDAGLTKGNHPRVTDLADVVDMILATGVRSGEVLALDWNADVDLTADPCMVFVRGTVTWVKGGGLIVQPHPKSESSERGLLLPQFAVDMLMRRRVDSQSAMVFPSSLGTLRSPNNFRRQWRDFRDANGYESWVTPKTFRKAVATLVKKEAGLSAAAEQLGHAGTAVTSKHYIEQTHVGPDVRDILQRFAS</sequence>
<dbReference type="PROSITE" id="PS51898">
    <property type="entry name" value="TYR_RECOMBINASE"/>
    <property type="match status" value="1"/>
</dbReference>
<dbReference type="InterPro" id="IPR010998">
    <property type="entry name" value="Integrase_recombinase_N"/>
</dbReference>
<dbReference type="InterPro" id="IPR011010">
    <property type="entry name" value="DNA_brk_join_enz"/>
</dbReference>
<dbReference type="PANTHER" id="PTHR30349">
    <property type="entry name" value="PHAGE INTEGRASE-RELATED"/>
    <property type="match status" value="1"/>
</dbReference>
<evidence type="ECO:0000313" key="5">
    <source>
        <dbReference type="EMBL" id="POH58759.1"/>
    </source>
</evidence>
<evidence type="ECO:0000313" key="6">
    <source>
        <dbReference type="Proteomes" id="UP000237104"/>
    </source>
</evidence>
<dbReference type="Pfam" id="PF00589">
    <property type="entry name" value="Phage_integrase"/>
    <property type="match status" value="1"/>
</dbReference>
<dbReference type="RefSeq" id="WP_103432640.1">
    <property type="nucleotide sequence ID" value="NZ_PPXF01000068.1"/>
</dbReference>